<evidence type="ECO:0000313" key="8">
    <source>
        <dbReference type="EMBL" id="RVE69061.1"/>
    </source>
</evidence>
<dbReference type="EMBL" id="CM012444">
    <property type="protein sequence ID" value="RVE69061.1"/>
    <property type="molecule type" value="Genomic_DNA"/>
</dbReference>
<dbReference type="GO" id="GO:0005634">
    <property type="term" value="C:nucleus"/>
    <property type="evidence" value="ECO:0007669"/>
    <property type="project" value="TreeGrafter"/>
</dbReference>
<dbReference type="InterPro" id="IPR046347">
    <property type="entry name" value="bZIP_sf"/>
</dbReference>
<proteinExistence type="inferred from homology"/>
<accession>A0A3S2P8B1</accession>
<feature type="compositionally biased region" description="Low complexity" evidence="6">
    <location>
        <begin position="288"/>
        <end position="302"/>
    </location>
</feature>
<dbReference type="OrthoDB" id="6151507at2759"/>
<dbReference type="PROSITE" id="PS00036">
    <property type="entry name" value="BZIP_BASIC"/>
    <property type="match status" value="1"/>
</dbReference>
<evidence type="ECO:0000256" key="3">
    <source>
        <dbReference type="ARBA" id="ARBA00023125"/>
    </source>
</evidence>
<feature type="domain" description="BZIP" evidence="7">
    <location>
        <begin position="173"/>
        <end position="223"/>
    </location>
</feature>
<dbReference type="InterPro" id="IPR047229">
    <property type="entry name" value="NFIL3-like"/>
</dbReference>
<dbReference type="InterPro" id="IPR004827">
    <property type="entry name" value="bZIP"/>
</dbReference>
<organism evidence="8 9">
    <name type="scientific">Oryzias javanicus</name>
    <name type="common">Javanese ricefish</name>
    <name type="synonym">Aplocheilus javanicus</name>
    <dbReference type="NCBI Taxonomy" id="123683"/>
    <lineage>
        <taxon>Eukaryota</taxon>
        <taxon>Metazoa</taxon>
        <taxon>Chordata</taxon>
        <taxon>Craniata</taxon>
        <taxon>Vertebrata</taxon>
        <taxon>Euteleostomi</taxon>
        <taxon>Actinopterygii</taxon>
        <taxon>Neopterygii</taxon>
        <taxon>Teleostei</taxon>
        <taxon>Neoteleostei</taxon>
        <taxon>Acanthomorphata</taxon>
        <taxon>Ovalentaria</taxon>
        <taxon>Atherinomorphae</taxon>
        <taxon>Beloniformes</taxon>
        <taxon>Adrianichthyidae</taxon>
        <taxon>Oryziinae</taxon>
        <taxon>Oryzias</taxon>
    </lineage>
</organism>
<keyword evidence="2" id="KW-0805">Transcription regulation</keyword>
<dbReference type="PROSITE" id="PS50217">
    <property type="entry name" value="BZIP"/>
    <property type="match status" value="1"/>
</dbReference>
<protein>
    <recommendedName>
        <fullName evidence="7">BZIP domain-containing protein</fullName>
    </recommendedName>
</protein>
<feature type="compositionally biased region" description="Polar residues" evidence="6">
    <location>
        <begin position="260"/>
        <end position="276"/>
    </location>
</feature>
<dbReference type="PANTHER" id="PTHR15284:SF6">
    <property type="entry name" value="HYPOTHETICAL LOC799271-RELATED"/>
    <property type="match status" value="1"/>
</dbReference>
<dbReference type="PANTHER" id="PTHR15284">
    <property type="entry name" value="NUCLEAR FACTOR INTERLEUKIN-3-REGULATED PROTEIN"/>
    <property type="match status" value="1"/>
</dbReference>
<keyword evidence="4" id="KW-0804">Transcription</keyword>
<dbReference type="SMART" id="SM00338">
    <property type="entry name" value="BRLZ"/>
    <property type="match status" value="1"/>
</dbReference>
<dbReference type="GO" id="GO:0003677">
    <property type="term" value="F:DNA binding"/>
    <property type="evidence" value="ECO:0007669"/>
    <property type="project" value="UniProtKB-KW"/>
</dbReference>
<dbReference type="GO" id="GO:0003700">
    <property type="term" value="F:DNA-binding transcription factor activity"/>
    <property type="evidence" value="ECO:0007669"/>
    <property type="project" value="InterPro"/>
</dbReference>
<keyword evidence="3" id="KW-0238">DNA-binding</keyword>
<feature type="region of interest" description="Disordered" evidence="6">
    <location>
        <begin position="378"/>
        <end position="401"/>
    </location>
</feature>
<dbReference type="GO" id="GO:0007623">
    <property type="term" value="P:circadian rhythm"/>
    <property type="evidence" value="ECO:0007669"/>
    <property type="project" value="TreeGrafter"/>
</dbReference>
<name>A0A3S2P8B1_ORYJA</name>
<feature type="region of interest" description="Disordered" evidence="6">
    <location>
        <begin position="58"/>
        <end position="88"/>
    </location>
</feature>
<keyword evidence="5" id="KW-0539">Nucleus</keyword>
<feature type="compositionally biased region" description="Basic and acidic residues" evidence="6">
    <location>
        <begin position="71"/>
        <end position="88"/>
    </location>
</feature>
<reference evidence="8 9" key="2">
    <citation type="submission" date="2019-01" db="EMBL/GenBank/DDBJ databases">
        <title>A chromosome length genome reference of the Java medaka (oryzias javanicus).</title>
        <authorList>
            <person name="Herpin A."/>
            <person name="Takehana Y."/>
            <person name="Naruse K."/>
            <person name="Ansai S."/>
            <person name="Kawaguchi M."/>
        </authorList>
    </citation>
    <scope>NUCLEOTIDE SEQUENCE [LARGE SCALE GENOMIC DNA]</scope>
    <source>
        <strain evidence="8">RS831</strain>
        <tissue evidence="8">Whole body</tissue>
    </source>
</reference>
<evidence type="ECO:0000313" key="9">
    <source>
        <dbReference type="Proteomes" id="UP000283210"/>
    </source>
</evidence>
<dbReference type="FunFam" id="1.20.5.170:FF:000025">
    <property type="entry name" value="nuclear factor interleukin-3-regulated protein-like"/>
    <property type="match status" value="1"/>
</dbReference>
<reference evidence="8 9" key="1">
    <citation type="submission" date="2018-11" db="EMBL/GenBank/DDBJ databases">
        <authorList>
            <person name="Lopez-Roques C."/>
            <person name="Donnadieu C."/>
            <person name="Bouchez O."/>
            <person name="Klopp C."/>
            <person name="Cabau C."/>
            <person name="Zahm M."/>
        </authorList>
    </citation>
    <scope>NUCLEOTIDE SEQUENCE [LARGE SCALE GENOMIC DNA]</scope>
    <source>
        <strain evidence="8">RS831</strain>
        <tissue evidence="8">Whole body</tissue>
    </source>
</reference>
<dbReference type="AlphaFoldDB" id="A0A3S2P8B1"/>
<feature type="compositionally biased region" description="Basic and acidic residues" evidence="6">
    <location>
        <begin position="277"/>
        <end position="286"/>
    </location>
</feature>
<feature type="region of interest" description="Disordered" evidence="6">
    <location>
        <begin position="256"/>
        <end position="302"/>
    </location>
</feature>
<evidence type="ECO:0000256" key="2">
    <source>
        <dbReference type="ARBA" id="ARBA00023015"/>
    </source>
</evidence>
<dbReference type="CDD" id="cd14694">
    <property type="entry name" value="bZIP_NFIL3"/>
    <property type="match status" value="1"/>
</dbReference>
<sequence>MCSEWAWPQMTVMMMMVPERAGFPWRGAASRAIPSGAEWRRSAPGIILSNSARSVRYYPDGNRRRGRRRTAASEHHSGGSVVPKKEVSVESELVQGVMYEEECQEQQDSPAAGGGGGGGAAPLSFTDDSVSLLTSSNLLARSLLGRTSASKRKESPGSCNRRKREFIPHEKKDEGYWDKRRKNNEAAKRSREKRRVNDMVLESQVLALLEENARLRAELLALKFRFGLVKDPSNTPILPLTAAPQTLTPHYYLHKEEESVQSSSAPHPNSTQSSARSSREPGHASEDSGFSTPGGSSVGSPVFFEDRLADHEKFYPHRGEELGYDLHHSPADAHHNGELSGGRLDQAEAMKNLPHKLRFKIPGSGEAAEGVSDCARRSPTFSAAGRGAKPQSGGEAGPAPCSWLQQLEGEESKKEKPSPHYHASTACYNLHSPPTQGHSEVQTENSVLKSQLSSLSEEVAQLKKLFTEQLMAKIN</sequence>
<comment type="similarity">
    <text evidence="1">Belongs to the bZIP family. NFIL3 subfamily.</text>
</comment>
<dbReference type="Pfam" id="PF07716">
    <property type="entry name" value="bZIP_2"/>
    <property type="match status" value="1"/>
</dbReference>
<dbReference type="Proteomes" id="UP000283210">
    <property type="component" value="Chromosome 8"/>
</dbReference>
<evidence type="ECO:0000256" key="1">
    <source>
        <dbReference type="ARBA" id="ARBA00006079"/>
    </source>
</evidence>
<gene>
    <name evidence="8" type="ORF">OJAV_G00074150</name>
</gene>
<feature type="region of interest" description="Disordered" evidence="6">
    <location>
        <begin position="147"/>
        <end position="167"/>
    </location>
</feature>
<evidence type="ECO:0000259" key="7">
    <source>
        <dbReference type="PROSITE" id="PS50217"/>
    </source>
</evidence>
<dbReference type="InterPro" id="IPR047106">
    <property type="entry name" value="NFIL3-like_bZIP"/>
</dbReference>
<dbReference type="Gene3D" id="1.20.5.170">
    <property type="match status" value="1"/>
</dbReference>
<evidence type="ECO:0000256" key="4">
    <source>
        <dbReference type="ARBA" id="ARBA00023163"/>
    </source>
</evidence>
<keyword evidence="9" id="KW-1185">Reference proteome</keyword>
<evidence type="ECO:0000256" key="6">
    <source>
        <dbReference type="SAM" id="MobiDB-lite"/>
    </source>
</evidence>
<feature type="region of interest" description="Disordered" evidence="6">
    <location>
        <begin position="102"/>
        <end position="122"/>
    </location>
</feature>
<dbReference type="SUPFAM" id="SSF57959">
    <property type="entry name" value="Leucine zipper domain"/>
    <property type="match status" value="1"/>
</dbReference>
<evidence type="ECO:0000256" key="5">
    <source>
        <dbReference type="ARBA" id="ARBA00023242"/>
    </source>
</evidence>